<organism evidence="1 2">
    <name type="scientific">Hansschlegelia plantiphila</name>
    <dbReference type="NCBI Taxonomy" id="374655"/>
    <lineage>
        <taxon>Bacteria</taxon>
        <taxon>Pseudomonadati</taxon>
        <taxon>Pseudomonadota</taxon>
        <taxon>Alphaproteobacteria</taxon>
        <taxon>Hyphomicrobiales</taxon>
        <taxon>Methylopilaceae</taxon>
        <taxon>Hansschlegelia</taxon>
    </lineage>
</organism>
<reference evidence="1" key="1">
    <citation type="journal article" date="2014" name="Int. J. Syst. Evol. Microbiol.">
        <title>Complete genome sequence of Corynebacterium casei LMG S-19264T (=DSM 44701T), isolated from a smear-ripened cheese.</title>
        <authorList>
            <consortium name="US DOE Joint Genome Institute (JGI-PGF)"/>
            <person name="Walter F."/>
            <person name="Albersmeier A."/>
            <person name="Kalinowski J."/>
            <person name="Ruckert C."/>
        </authorList>
    </citation>
    <scope>NUCLEOTIDE SEQUENCE</scope>
    <source>
        <strain evidence="1">VKM B-2347</strain>
    </source>
</reference>
<evidence type="ECO:0000313" key="1">
    <source>
        <dbReference type="EMBL" id="GLK66378.1"/>
    </source>
</evidence>
<evidence type="ECO:0000313" key="2">
    <source>
        <dbReference type="Proteomes" id="UP001143372"/>
    </source>
</evidence>
<protein>
    <submittedName>
        <fullName evidence="1">Uncharacterized protein</fullName>
    </submittedName>
</protein>
<comment type="caution">
    <text evidence="1">The sequence shown here is derived from an EMBL/GenBank/DDBJ whole genome shotgun (WGS) entry which is preliminary data.</text>
</comment>
<dbReference type="Proteomes" id="UP001143372">
    <property type="component" value="Unassembled WGS sequence"/>
</dbReference>
<accession>A0A9W6IYG2</accession>
<proteinExistence type="predicted"/>
<reference evidence="1" key="2">
    <citation type="submission" date="2023-01" db="EMBL/GenBank/DDBJ databases">
        <authorList>
            <person name="Sun Q."/>
            <person name="Evtushenko L."/>
        </authorList>
    </citation>
    <scope>NUCLEOTIDE SEQUENCE</scope>
    <source>
        <strain evidence="1">VKM B-2347</strain>
    </source>
</reference>
<sequence>MATLKTRSVLAAGAFAAFLSGVLGYGLGARAWNENVQQEAEARVIEMLQPRPVPDRADITSSIPHVATP</sequence>
<dbReference type="AlphaFoldDB" id="A0A9W6IYG2"/>
<keyword evidence="2" id="KW-1185">Reference proteome</keyword>
<name>A0A9W6IYG2_9HYPH</name>
<dbReference type="EMBL" id="BSFI01000001">
    <property type="protein sequence ID" value="GLK66378.1"/>
    <property type="molecule type" value="Genomic_DNA"/>
</dbReference>
<gene>
    <name evidence="1" type="ORF">GCM10008179_00160</name>
</gene>